<sequence length="195" mass="22305">MWVYKYEQLSEIIKLQNKMIEKTVVLVVLGLVVSSQGCMDYESCVVNIENAVNAATDTMSSYSQESEDLSNTINENMLAAVSKLNEDIQNGPINCQKYSLPKPAISYVENLFELCPSTYVGEADAEVESKITSFPSDFMEINTAEEREYYCTYIVPGMNFYCNRLRTAIDDFKNCDLLKMFDEAYRMPWEQCINL</sequence>
<dbReference type="Proteomes" id="UP000695000">
    <property type="component" value="Unplaced"/>
</dbReference>
<dbReference type="GeneID" id="108566161"/>
<proteinExistence type="predicted"/>
<dbReference type="RefSeq" id="XP_017781408.1">
    <property type="nucleotide sequence ID" value="XM_017925919.1"/>
</dbReference>
<reference evidence="2" key="1">
    <citation type="submission" date="2025-08" db="UniProtKB">
        <authorList>
            <consortium name="RefSeq"/>
        </authorList>
    </citation>
    <scope>IDENTIFICATION</scope>
    <source>
        <tissue evidence="2">Whole Larva</tissue>
    </source>
</reference>
<organism evidence="1 2">
    <name type="scientific">Nicrophorus vespilloides</name>
    <name type="common">Boreal carrion beetle</name>
    <dbReference type="NCBI Taxonomy" id="110193"/>
    <lineage>
        <taxon>Eukaryota</taxon>
        <taxon>Metazoa</taxon>
        <taxon>Ecdysozoa</taxon>
        <taxon>Arthropoda</taxon>
        <taxon>Hexapoda</taxon>
        <taxon>Insecta</taxon>
        <taxon>Pterygota</taxon>
        <taxon>Neoptera</taxon>
        <taxon>Endopterygota</taxon>
        <taxon>Coleoptera</taxon>
        <taxon>Polyphaga</taxon>
        <taxon>Staphyliniformia</taxon>
        <taxon>Silphidae</taxon>
        <taxon>Nicrophorinae</taxon>
        <taxon>Nicrophorus</taxon>
    </lineage>
</organism>
<name>A0ABM1N3K8_NICVS</name>
<keyword evidence="1" id="KW-1185">Reference proteome</keyword>
<evidence type="ECO:0000313" key="1">
    <source>
        <dbReference type="Proteomes" id="UP000695000"/>
    </source>
</evidence>
<evidence type="ECO:0000313" key="2">
    <source>
        <dbReference type="RefSeq" id="XP_017781408.1"/>
    </source>
</evidence>
<gene>
    <name evidence="2" type="primary">LOC108566161</name>
</gene>
<accession>A0ABM1N3K8</accession>
<protein>
    <submittedName>
        <fullName evidence="2">Uncharacterized protein LOC108566161</fullName>
    </submittedName>
</protein>